<dbReference type="Pfam" id="PF00095">
    <property type="entry name" value="WAP"/>
    <property type="match status" value="3"/>
</dbReference>
<reference evidence="2 3" key="1">
    <citation type="submission" date="2022-05" db="EMBL/GenBank/DDBJ databases">
        <authorList>
            <consortium name="Genoscope - CEA"/>
            <person name="William W."/>
        </authorList>
    </citation>
    <scope>NUCLEOTIDE SEQUENCE [LARGE SCALE GENOMIC DNA]</scope>
</reference>
<keyword evidence="3" id="KW-1185">Reference proteome</keyword>
<dbReference type="SMART" id="SM00217">
    <property type="entry name" value="WAP"/>
    <property type="match status" value="3"/>
</dbReference>
<dbReference type="SUPFAM" id="SSF57256">
    <property type="entry name" value="Elafin-like"/>
    <property type="match status" value="3"/>
</dbReference>
<sequence>GFSLNFTAAFWSGLPQQGECPKNYGTGTCVIPETGGCLTDADCDRELQKCCSSGCNKVCTQAFWPEQRPGECPKFFGLPKCIRLDTSECVNDKDCGNVLQKCCSDGCKTFCLQGRSHYEPCNNCAVCGYFCLFLFHCKTKLGRLPLTVTFWSLPGKCPVDHSVGICVVLPGACYSDDECVEKFGELYKCCPSGCNRFCKKVF</sequence>
<feature type="domain" description="WAP" evidence="1">
    <location>
        <begin position="13"/>
        <end position="63"/>
    </location>
</feature>
<feature type="non-terminal residue" evidence="2">
    <location>
        <position position="1"/>
    </location>
</feature>
<evidence type="ECO:0000259" key="1">
    <source>
        <dbReference type="PROSITE" id="PS51390"/>
    </source>
</evidence>
<dbReference type="InterPro" id="IPR008197">
    <property type="entry name" value="WAP_dom"/>
</dbReference>
<feature type="domain" description="WAP" evidence="1">
    <location>
        <begin position="65"/>
        <end position="115"/>
    </location>
</feature>
<dbReference type="InterPro" id="IPR050514">
    <property type="entry name" value="WAP_four-disulfide_core"/>
</dbReference>
<protein>
    <recommendedName>
        <fullName evidence="1">WAP domain-containing protein</fullName>
    </recommendedName>
</protein>
<dbReference type="PANTHER" id="PTHR19441">
    <property type="entry name" value="WHEY ACDIC PROTEIN WAP"/>
    <property type="match status" value="1"/>
</dbReference>
<evidence type="ECO:0000313" key="2">
    <source>
        <dbReference type="EMBL" id="CAH3192784.1"/>
    </source>
</evidence>
<dbReference type="PANTHER" id="PTHR19441:SF95">
    <property type="entry name" value="PERLWAPIN ISOFORM X1"/>
    <property type="match status" value="1"/>
</dbReference>
<accession>A0ABN8SML9</accession>
<gene>
    <name evidence="2" type="ORF">PEVE_00024548</name>
</gene>
<dbReference type="EMBL" id="CALNXI010003292">
    <property type="protein sequence ID" value="CAH3192784.1"/>
    <property type="molecule type" value="Genomic_DNA"/>
</dbReference>
<dbReference type="Proteomes" id="UP001159427">
    <property type="component" value="Unassembled WGS sequence"/>
</dbReference>
<dbReference type="PROSITE" id="PS51390">
    <property type="entry name" value="WAP"/>
    <property type="match status" value="2"/>
</dbReference>
<proteinExistence type="predicted"/>
<dbReference type="InterPro" id="IPR036645">
    <property type="entry name" value="Elafin-like_sf"/>
</dbReference>
<name>A0ABN8SML9_9CNID</name>
<dbReference type="Gene3D" id="4.10.75.10">
    <property type="entry name" value="Elafin-like"/>
    <property type="match status" value="2"/>
</dbReference>
<evidence type="ECO:0000313" key="3">
    <source>
        <dbReference type="Proteomes" id="UP001159427"/>
    </source>
</evidence>
<comment type="caution">
    <text evidence="2">The sequence shown here is derived from an EMBL/GenBank/DDBJ whole genome shotgun (WGS) entry which is preliminary data.</text>
</comment>
<organism evidence="2 3">
    <name type="scientific">Porites evermanni</name>
    <dbReference type="NCBI Taxonomy" id="104178"/>
    <lineage>
        <taxon>Eukaryota</taxon>
        <taxon>Metazoa</taxon>
        <taxon>Cnidaria</taxon>
        <taxon>Anthozoa</taxon>
        <taxon>Hexacorallia</taxon>
        <taxon>Scleractinia</taxon>
        <taxon>Fungiina</taxon>
        <taxon>Poritidae</taxon>
        <taxon>Porites</taxon>
    </lineage>
</organism>